<evidence type="ECO:0000256" key="1">
    <source>
        <dbReference type="ARBA" id="ARBA00010641"/>
    </source>
</evidence>
<dbReference type="PANTHER" id="PTHR43133:SF65">
    <property type="entry name" value="ECF RNA POLYMERASE SIGMA FACTOR SIGG"/>
    <property type="match status" value="1"/>
</dbReference>
<dbReference type="InterPro" id="IPR032710">
    <property type="entry name" value="NTF2-like_dom_sf"/>
</dbReference>
<dbReference type="SUPFAM" id="SSF54427">
    <property type="entry name" value="NTF2-like"/>
    <property type="match status" value="1"/>
</dbReference>
<dbReference type="NCBIfam" id="TIGR02960">
    <property type="entry name" value="SigX5"/>
    <property type="match status" value="1"/>
</dbReference>
<evidence type="ECO:0000259" key="11">
    <source>
        <dbReference type="Pfam" id="PF12680"/>
    </source>
</evidence>
<dbReference type="AlphaFoldDB" id="A0A5P9QBM6"/>
<dbReference type="GO" id="GO:0006950">
    <property type="term" value="P:response to stress"/>
    <property type="evidence" value="ECO:0007669"/>
    <property type="project" value="UniProtKB-ARBA"/>
</dbReference>
<dbReference type="GO" id="GO:0003677">
    <property type="term" value="F:DNA binding"/>
    <property type="evidence" value="ECO:0007669"/>
    <property type="project" value="UniProtKB-KW"/>
</dbReference>
<dbReference type="InterPro" id="IPR013324">
    <property type="entry name" value="RNA_pol_sigma_r3/r4-like"/>
</dbReference>
<dbReference type="Gene3D" id="1.10.1740.10">
    <property type="match status" value="1"/>
</dbReference>
<keyword evidence="13" id="KW-1185">Reference proteome</keyword>
<dbReference type="InterPro" id="IPR014305">
    <property type="entry name" value="RNA_pol_sigma-G_actinobac"/>
</dbReference>
<dbReference type="InterPro" id="IPR013249">
    <property type="entry name" value="RNA_pol_sigma70_r4_t2"/>
</dbReference>
<dbReference type="RefSeq" id="WP_153022320.1">
    <property type="nucleotide sequence ID" value="NZ_BAABIH010000017.1"/>
</dbReference>
<dbReference type="NCBIfam" id="NF006089">
    <property type="entry name" value="PRK08241.1"/>
    <property type="match status" value="1"/>
</dbReference>
<feature type="compositionally biased region" description="Basic and acidic residues" evidence="8">
    <location>
        <begin position="106"/>
        <end position="118"/>
    </location>
</feature>
<keyword evidence="6 7" id="KW-0804">Transcription</keyword>
<dbReference type="SUPFAM" id="SSF88659">
    <property type="entry name" value="Sigma3 and sigma4 domains of RNA polymerase sigma factors"/>
    <property type="match status" value="1"/>
</dbReference>
<dbReference type="InterPro" id="IPR037401">
    <property type="entry name" value="SnoaL-like"/>
</dbReference>
<evidence type="ECO:0000256" key="8">
    <source>
        <dbReference type="SAM" id="MobiDB-lite"/>
    </source>
</evidence>
<evidence type="ECO:0000256" key="3">
    <source>
        <dbReference type="ARBA" id="ARBA00023015"/>
    </source>
</evidence>
<dbReference type="NCBIfam" id="TIGR02937">
    <property type="entry name" value="sigma70-ECF"/>
    <property type="match status" value="1"/>
</dbReference>
<dbReference type="GO" id="GO:0016987">
    <property type="term" value="F:sigma factor activity"/>
    <property type="evidence" value="ECO:0007669"/>
    <property type="project" value="UniProtKB-KW"/>
</dbReference>
<dbReference type="InterPro" id="IPR014284">
    <property type="entry name" value="RNA_pol_sigma-70_dom"/>
</dbReference>
<feature type="domain" description="RNA polymerase sigma factor 70 region 4 type 2" evidence="10">
    <location>
        <begin position="147"/>
        <end position="198"/>
    </location>
</feature>
<dbReference type="InterPro" id="IPR013325">
    <property type="entry name" value="RNA_pol_sigma_r2"/>
</dbReference>
<dbReference type="Gene3D" id="1.10.10.10">
    <property type="entry name" value="Winged helix-like DNA-binding domain superfamily/Winged helix DNA-binding domain"/>
    <property type="match status" value="1"/>
</dbReference>
<dbReference type="Pfam" id="PF08281">
    <property type="entry name" value="Sigma70_r4_2"/>
    <property type="match status" value="1"/>
</dbReference>
<dbReference type="SUPFAM" id="SSF88946">
    <property type="entry name" value="Sigma2 domain of RNA polymerase sigma factors"/>
    <property type="match status" value="1"/>
</dbReference>
<organism evidence="12 13">
    <name type="scientific">Luteimicrobium xylanilyticum</name>
    <dbReference type="NCBI Taxonomy" id="1133546"/>
    <lineage>
        <taxon>Bacteria</taxon>
        <taxon>Bacillati</taxon>
        <taxon>Actinomycetota</taxon>
        <taxon>Actinomycetes</taxon>
        <taxon>Micrococcales</taxon>
        <taxon>Luteimicrobium</taxon>
    </lineage>
</organism>
<evidence type="ECO:0000313" key="13">
    <source>
        <dbReference type="Proteomes" id="UP000326702"/>
    </source>
</evidence>
<accession>A0A5P9QBM6</accession>
<dbReference type="InterPro" id="IPR036388">
    <property type="entry name" value="WH-like_DNA-bd_sf"/>
</dbReference>
<evidence type="ECO:0000259" key="10">
    <source>
        <dbReference type="Pfam" id="PF08281"/>
    </source>
</evidence>
<evidence type="ECO:0000259" key="9">
    <source>
        <dbReference type="Pfam" id="PF04542"/>
    </source>
</evidence>
<dbReference type="CDD" id="cd06171">
    <property type="entry name" value="Sigma70_r4"/>
    <property type="match status" value="1"/>
</dbReference>
<evidence type="ECO:0000256" key="4">
    <source>
        <dbReference type="ARBA" id="ARBA00023082"/>
    </source>
</evidence>
<dbReference type="EMBL" id="CP045529">
    <property type="protein sequence ID" value="QFU98749.1"/>
    <property type="molecule type" value="Genomic_DNA"/>
</dbReference>
<feature type="region of interest" description="Disordered" evidence="8">
    <location>
        <begin position="89"/>
        <end position="118"/>
    </location>
</feature>
<dbReference type="Pfam" id="PF12680">
    <property type="entry name" value="SnoaL_2"/>
    <property type="match status" value="1"/>
</dbReference>
<evidence type="ECO:0000256" key="6">
    <source>
        <dbReference type="ARBA" id="ARBA00023163"/>
    </source>
</evidence>
<dbReference type="PROSITE" id="PS01063">
    <property type="entry name" value="SIGMA70_ECF"/>
    <property type="match status" value="1"/>
</dbReference>
<dbReference type="Gene3D" id="3.10.450.50">
    <property type="match status" value="1"/>
</dbReference>
<reference evidence="12 13" key="1">
    <citation type="submission" date="2019-10" db="EMBL/GenBank/DDBJ databases">
        <title>Genome sequence of Luteimicrobium xylanilyticum HY-24.</title>
        <authorList>
            <person name="Kim D.Y."/>
            <person name="Park H.-Y."/>
        </authorList>
    </citation>
    <scope>NUCLEOTIDE SEQUENCE [LARGE SCALE GENOMIC DNA]</scope>
    <source>
        <strain evidence="12 13">HY-24</strain>
    </source>
</reference>
<dbReference type="KEGG" id="lxl:KDY119_02268"/>
<dbReference type="GO" id="GO:0006352">
    <property type="term" value="P:DNA-templated transcription initiation"/>
    <property type="evidence" value="ECO:0007669"/>
    <property type="project" value="InterPro"/>
</dbReference>
<dbReference type="Pfam" id="PF04542">
    <property type="entry name" value="Sigma70_r2"/>
    <property type="match status" value="1"/>
</dbReference>
<keyword evidence="5 7" id="KW-0238">DNA-binding</keyword>
<evidence type="ECO:0000256" key="5">
    <source>
        <dbReference type="ARBA" id="ARBA00023125"/>
    </source>
</evidence>
<dbReference type="PANTHER" id="PTHR43133">
    <property type="entry name" value="RNA POLYMERASE ECF-TYPE SIGMA FACTO"/>
    <property type="match status" value="1"/>
</dbReference>
<keyword evidence="4 7" id="KW-0731">Sigma factor</keyword>
<dbReference type="InterPro" id="IPR000838">
    <property type="entry name" value="RNA_pol_sigma70_ECF_CS"/>
</dbReference>
<gene>
    <name evidence="12" type="ORF">KDY119_02268</name>
</gene>
<dbReference type="Proteomes" id="UP000326702">
    <property type="component" value="Chromosome"/>
</dbReference>
<keyword evidence="3 7" id="KW-0805">Transcription regulation</keyword>
<comment type="subunit">
    <text evidence="2">Interacts transiently with the RNA polymerase catalytic core formed by RpoA, RpoB, RpoC and RpoZ (2 alpha, 1 beta, 1 beta' and 1 omega subunit) to form the RNA polymerase holoenzyme that can initiate transcription.</text>
</comment>
<sequence>MTTTPARPAAPVAEGALSDERFEELVAPLRREIFAHCYRMTGSVQDAEDLVQETYLRAWRAMHTFEHRSSLRTWLYRIATNTCLTHLESRKRRPLPTGLGQPAADPAREPQPDHDRTWLEPLPDALVWGTEPADPATETVTRDNVRLAFVTALQHLTAQQRAVLLLREVLQCSAAETAEALGLTVAGVNSTLQRARAQVARLGEEAADAPAPDLDDPRTRERLAAYVAAFESYDIPGIVRLLADDVVWEMPPFPEWYEGPTQIGTLIGTWCPASRAGDMRLVAAGTANGLPVYGLYMRGEDGVHRAFHVQQVQLRPDGVTHVVAYFDTALFAAFGLPETWHRDDSRSATV</sequence>
<protein>
    <recommendedName>
        <fullName evidence="7">RNA polymerase sigma factor</fullName>
    </recommendedName>
</protein>
<evidence type="ECO:0000256" key="2">
    <source>
        <dbReference type="ARBA" id="ARBA00011344"/>
    </source>
</evidence>
<dbReference type="InterPro" id="IPR007627">
    <property type="entry name" value="RNA_pol_sigma70_r2"/>
</dbReference>
<evidence type="ECO:0000256" key="7">
    <source>
        <dbReference type="RuleBase" id="RU000716"/>
    </source>
</evidence>
<name>A0A5P9QBM6_9MICO</name>
<feature type="domain" description="SnoaL-like" evidence="11">
    <location>
        <begin position="224"/>
        <end position="283"/>
    </location>
</feature>
<dbReference type="OrthoDB" id="7376212at2"/>
<comment type="similarity">
    <text evidence="1 7">Belongs to the sigma-70 factor family. ECF subfamily.</text>
</comment>
<feature type="domain" description="RNA polymerase sigma-70 region 2" evidence="9">
    <location>
        <begin position="25"/>
        <end position="93"/>
    </location>
</feature>
<dbReference type="InterPro" id="IPR039425">
    <property type="entry name" value="RNA_pol_sigma-70-like"/>
</dbReference>
<proteinExistence type="inferred from homology"/>
<evidence type="ECO:0000313" key="12">
    <source>
        <dbReference type="EMBL" id="QFU98749.1"/>
    </source>
</evidence>